<gene>
    <name evidence="2" type="ORF">THAOC_22270</name>
</gene>
<keyword evidence="3" id="KW-1185">Reference proteome</keyword>
<protein>
    <submittedName>
        <fullName evidence="2">Uncharacterized protein</fullName>
    </submittedName>
</protein>
<dbReference type="EMBL" id="AGNL01027465">
    <property type="protein sequence ID" value="EJK57660.1"/>
    <property type="molecule type" value="Genomic_DNA"/>
</dbReference>
<evidence type="ECO:0000313" key="2">
    <source>
        <dbReference type="EMBL" id="EJK57660.1"/>
    </source>
</evidence>
<proteinExistence type="predicted"/>
<dbReference type="AlphaFoldDB" id="K0RXJ5"/>
<accession>K0RXJ5</accession>
<dbReference type="Proteomes" id="UP000266841">
    <property type="component" value="Unassembled WGS sequence"/>
</dbReference>
<comment type="caution">
    <text evidence="2">The sequence shown here is derived from an EMBL/GenBank/DDBJ whole genome shotgun (WGS) entry which is preliminary data.</text>
</comment>
<organism evidence="2 3">
    <name type="scientific">Thalassiosira oceanica</name>
    <name type="common">Marine diatom</name>
    <dbReference type="NCBI Taxonomy" id="159749"/>
    <lineage>
        <taxon>Eukaryota</taxon>
        <taxon>Sar</taxon>
        <taxon>Stramenopiles</taxon>
        <taxon>Ochrophyta</taxon>
        <taxon>Bacillariophyta</taxon>
        <taxon>Coscinodiscophyceae</taxon>
        <taxon>Thalassiosirophycidae</taxon>
        <taxon>Thalassiosirales</taxon>
        <taxon>Thalassiosiraceae</taxon>
        <taxon>Thalassiosira</taxon>
    </lineage>
</organism>
<feature type="region of interest" description="Disordered" evidence="1">
    <location>
        <begin position="138"/>
        <end position="157"/>
    </location>
</feature>
<sequence length="381" mass="41239">MSAGVCNSTHKAIQCLRGCPTAGQCSKTDSAVSNRRNLSHHLEASKLTKLGVSPRSIGRTEHPSHEKVIKLSREITWAHLPSFGHKAQVKMAAAAVAVRPDEVYPGEGYDAFKEFLLMPSQPREIVVPVAKARPAMHEKASDVSSATSASTATITARSTRQESAKYYGIFEGWGADTGSNADEKPDRPLTYKEKIAAAKSLRANDELITRKSPSFYGVFDGWGPDLDAQPEEAQHSTSNLSKAKSNPTLYYGIFRGSGPSPAGYEEPKVDKPLTYNEKIAAAKSLSANDLNKGTSFYGLVLRWLGPEPGATHDDTSKPKEAKSGSALYYGVFKGSGPSPEDVNKEVKPEKPLTYNQKIAAAKSLKFQETGECMYYGIFKGS</sequence>
<name>K0RXJ5_THAOC</name>
<reference evidence="2 3" key="1">
    <citation type="journal article" date="2012" name="Genome Biol.">
        <title>Genome and low-iron response of an oceanic diatom adapted to chronic iron limitation.</title>
        <authorList>
            <person name="Lommer M."/>
            <person name="Specht M."/>
            <person name="Roy A.S."/>
            <person name="Kraemer L."/>
            <person name="Andreson R."/>
            <person name="Gutowska M.A."/>
            <person name="Wolf J."/>
            <person name="Bergner S.V."/>
            <person name="Schilhabel M.B."/>
            <person name="Klostermeier U.C."/>
            <person name="Beiko R.G."/>
            <person name="Rosenstiel P."/>
            <person name="Hippler M."/>
            <person name="Laroche J."/>
        </authorList>
    </citation>
    <scope>NUCLEOTIDE SEQUENCE [LARGE SCALE GENOMIC DNA]</scope>
    <source>
        <strain evidence="2 3">CCMP1005</strain>
    </source>
</reference>
<evidence type="ECO:0000256" key="1">
    <source>
        <dbReference type="SAM" id="MobiDB-lite"/>
    </source>
</evidence>
<evidence type="ECO:0000313" key="3">
    <source>
        <dbReference type="Proteomes" id="UP000266841"/>
    </source>
</evidence>
<feature type="compositionally biased region" description="Low complexity" evidence="1">
    <location>
        <begin position="142"/>
        <end position="157"/>
    </location>
</feature>